<evidence type="ECO:0000313" key="1">
    <source>
        <dbReference type="EMBL" id="MPN05932.1"/>
    </source>
</evidence>
<gene>
    <name evidence="1" type="ORF">SDC9_153186</name>
</gene>
<dbReference type="EMBL" id="VSSQ01051819">
    <property type="protein sequence ID" value="MPN05932.1"/>
    <property type="molecule type" value="Genomic_DNA"/>
</dbReference>
<protein>
    <submittedName>
        <fullName evidence="1">Uncharacterized protein</fullName>
    </submittedName>
</protein>
<accession>A0A645EXH0</accession>
<comment type="caution">
    <text evidence="1">The sequence shown here is derived from an EMBL/GenBank/DDBJ whole genome shotgun (WGS) entry which is preliminary data.</text>
</comment>
<organism evidence="1">
    <name type="scientific">bioreactor metagenome</name>
    <dbReference type="NCBI Taxonomy" id="1076179"/>
    <lineage>
        <taxon>unclassified sequences</taxon>
        <taxon>metagenomes</taxon>
        <taxon>ecological metagenomes</taxon>
    </lineage>
</organism>
<proteinExistence type="predicted"/>
<dbReference type="AlphaFoldDB" id="A0A645EXH0"/>
<name>A0A645EXH0_9ZZZZ</name>
<sequence>MGFFDEILDKDIIWILLLLFLVCILPQRCSEPIVKNKGLKEESDQCGKEDIECGKYSKDIIYRKAKSQKERRRLVY</sequence>
<reference evidence="1" key="1">
    <citation type="submission" date="2019-08" db="EMBL/GenBank/DDBJ databases">
        <authorList>
            <person name="Kucharzyk K."/>
            <person name="Murdoch R.W."/>
            <person name="Higgins S."/>
            <person name="Loffler F."/>
        </authorList>
    </citation>
    <scope>NUCLEOTIDE SEQUENCE</scope>
</reference>